<keyword evidence="1" id="KW-0732">Signal</keyword>
<dbReference type="RefSeq" id="WP_013835595.1">
    <property type="nucleotide sequence ID" value="NC_015581.1"/>
</dbReference>
<name>F6D8G7_THICA</name>
<dbReference type="eggNOG" id="ENOG5033XP7">
    <property type="taxonomic scope" value="Bacteria"/>
</dbReference>
<proteinExistence type="predicted"/>
<dbReference type="AlphaFoldDB" id="F6D8G7"/>
<dbReference type="HOGENOM" id="CLU_2048651_0_0_6"/>
<evidence type="ECO:0000313" key="3">
    <source>
        <dbReference type="Proteomes" id="UP000009232"/>
    </source>
</evidence>
<reference evidence="2 3" key="1">
    <citation type="submission" date="2011-05" db="EMBL/GenBank/DDBJ databases">
        <title>Complete sequence of Thioalkalimicrobium cyclicum ALM1.</title>
        <authorList>
            <consortium name="US DOE Joint Genome Institute"/>
            <person name="Lucas S."/>
            <person name="Han J."/>
            <person name="Lapidus A."/>
            <person name="Cheng J.-F."/>
            <person name="Goodwin L."/>
            <person name="Pitluck S."/>
            <person name="Peters L."/>
            <person name="Mikhailova N."/>
            <person name="Davenport K."/>
            <person name="Han C."/>
            <person name="Tapia R."/>
            <person name="Land M."/>
            <person name="Hauser L."/>
            <person name="Kyrpides N."/>
            <person name="Ivanova N."/>
            <person name="Pagani I."/>
            <person name="Kappler U."/>
            <person name="Woyke T."/>
        </authorList>
    </citation>
    <scope>NUCLEOTIDE SEQUENCE [LARGE SCALE GENOMIC DNA]</scope>
    <source>
        <strain evidence="3">DSM 14477 / JCM 11371 / ALM1</strain>
    </source>
</reference>
<evidence type="ECO:0000313" key="2">
    <source>
        <dbReference type="EMBL" id="AEG31818.1"/>
    </source>
</evidence>
<evidence type="ECO:0008006" key="4">
    <source>
        <dbReference type="Google" id="ProtNLM"/>
    </source>
</evidence>
<sequence length="126" mass="14407">MKQLTLKALVLSGVAAFSMNVHAASVFEQCVADAKLLIEAGIQGGNTAAREVQQATTVQQCREELTRMEVKYEDQWRFEKDGKQYVRAPYSVMTPEDRLKWATLFNAIDTKNFMGVRYLMAVYYRQ</sequence>
<dbReference type="OrthoDB" id="5612496at2"/>
<dbReference type="Proteomes" id="UP000009232">
    <property type="component" value="Chromosome"/>
</dbReference>
<feature type="signal peptide" evidence="1">
    <location>
        <begin position="1"/>
        <end position="23"/>
    </location>
</feature>
<dbReference type="STRING" id="717773.Thicy_1051"/>
<protein>
    <recommendedName>
        <fullName evidence="4">DUF1311 domain-containing protein</fullName>
    </recommendedName>
</protein>
<keyword evidence="3" id="KW-1185">Reference proteome</keyword>
<accession>F6D8G7</accession>
<feature type="chain" id="PRO_5003338803" description="DUF1311 domain-containing protein" evidence="1">
    <location>
        <begin position="24"/>
        <end position="126"/>
    </location>
</feature>
<organism evidence="2 3">
    <name type="scientific">Thiomicrospira cyclica (strain DSM 14477 / JCM 11371 / ALM1)</name>
    <name type="common">Thioalkalimicrobium cyclicum</name>
    <dbReference type="NCBI Taxonomy" id="717773"/>
    <lineage>
        <taxon>Bacteria</taxon>
        <taxon>Pseudomonadati</taxon>
        <taxon>Pseudomonadota</taxon>
        <taxon>Gammaproteobacteria</taxon>
        <taxon>Thiotrichales</taxon>
        <taxon>Piscirickettsiaceae</taxon>
        <taxon>Thiomicrospira</taxon>
    </lineage>
</organism>
<gene>
    <name evidence="2" type="ordered locus">Thicy_1051</name>
</gene>
<dbReference type="KEGG" id="tcy:Thicy_1051"/>
<evidence type="ECO:0000256" key="1">
    <source>
        <dbReference type="SAM" id="SignalP"/>
    </source>
</evidence>
<dbReference type="EMBL" id="CP002776">
    <property type="protein sequence ID" value="AEG31818.1"/>
    <property type="molecule type" value="Genomic_DNA"/>
</dbReference>